<dbReference type="EMBL" id="JAHLQT010024742">
    <property type="protein sequence ID" value="KAG7165179.1"/>
    <property type="molecule type" value="Genomic_DNA"/>
</dbReference>
<evidence type="ECO:0000313" key="2">
    <source>
        <dbReference type="Proteomes" id="UP000747542"/>
    </source>
</evidence>
<accession>A0A8J5K0Q0</accession>
<evidence type="ECO:0000313" key="1">
    <source>
        <dbReference type="EMBL" id="KAG7165179.1"/>
    </source>
</evidence>
<comment type="caution">
    <text evidence="1">The sequence shown here is derived from an EMBL/GenBank/DDBJ whole genome shotgun (WGS) entry which is preliminary data.</text>
</comment>
<sequence length="52" mass="6151">MTRKQSGGLLNQKPSLSSWTSLPRVFQLYIKLTKERMTMVREPSLYFCEQEL</sequence>
<dbReference type="Proteomes" id="UP000747542">
    <property type="component" value="Unassembled WGS sequence"/>
</dbReference>
<reference evidence="1" key="1">
    <citation type="journal article" date="2021" name="Sci. Adv.">
        <title>The American lobster genome reveals insights on longevity, neural, and immune adaptations.</title>
        <authorList>
            <person name="Polinski J.M."/>
            <person name="Zimin A.V."/>
            <person name="Clark K.F."/>
            <person name="Kohn A.B."/>
            <person name="Sadowski N."/>
            <person name="Timp W."/>
            <person name="Ptitsyn A."/>
            <person name="Khanna P."/>
            <person name="Romanova D.Y."/>
            <person name="Williams P."/>
            <person name="Greenwood S.J."/>
            <person name="Moroz L.L."/>
            <person name="Walt D.R."/>
            <person name="Bodnar A.G."/>
        </authorList>
    </citation>
    <scope>NUCLEOTIDE SEQUENCE</scope>
    <source>
        <strain evidence="1">GMGI-L3</strain>
    </source>
</reference>
<organism evidence="1 2">
    <name type="scientific">Homarus americanus</name>
    <name type="common">American lobster</name>
    <dbReference type="NCBI Taxonomy" id="6706"/>
    <lineage>
        <taxon>Eukaryota</taxon>
        <taxon>Metazoa</taxon>
        <taxon>Ecdysozoa</taxon>
        <taxon>Arthropoda</taxon>
        <taxon>Crustacea</taxon>
        <taxon>Multicrustacea</taxon>
        <taxon>Malacostraca</taxon>
        <taxon>Eumalacostraca</taxon>
        <taxon>Eucarida</taxon>
        <taxon>Decapoda</taxon>
        <taxon>Pleocyemata</taxon>
        <taxon>Astacidea</taxon>
        <taxon>Nephropoidea</taxon>
        <taxon>Nephropidae</taxon>
        <taxon>Homarus</taxon>
    </lineage>
</organism>
<protein>
    <submittedName>
        <fullName evidence="1">Uncharacterized protein</fullName>
    </submittedName>
</protein>
<name>A0A8J5K0Q0_HOMAM</name>
<dbReference type="AlphaFoldDB" id="A0A8J5K0Q0"/>
<proteinExistence type="predicted"/>
<gene>
    <name evidence="1" type="ORF">Hamer_G031849</name>
</gene>
<keyword evidence="2" id="KW-1185">Reference proteome</keyword>